<feature type="compositionally biased region" description="Pro residues" evidence="10">
    <location>
        <begin position="677"/>
        <end position="686"/>
    </location>
</feature>
<dbReference type="GO" id="GO:0097268">
    <property type="term" value="C:cytoophidium"/>
    <property type="evidence" value="ECO:0007669"/>
    <property type="project" value="TreeGrafter"/>
</dbReference>
<dbReference type="GO" id="GO:0042802">
    <property type="term" value="F:identical protein binding"/>
    <property type="evidence" value="ECO:0007669"/>
    <property type="project" value="TreeGrafter"/>
</dbReference>
<dbReference type="NCBIfam" id="TIGR00337">
    <property type="entry name" value="PyrG"/>
    <property type="match status" value="1"/>
</dbReference>
<feature type="compositionally biased region" description="Basic residues" evidence="10">
    <location>
        <begin position="687"/>
        <end position="705"/>
    </location>
</feature>
<organism evidence="13 14">
    <name type="scientific">Ditylenchus destructor</name>
    <dbReference type="NCBI Taxonomy" id="166010"/>
    <lineage>
        <taxon>Eukaryota</taxon>
        <taxon>Metazoa</taxon>
        <taxon>Ecdysozoa</taxon>
        <taxon>Nematoda</taxon>
        <taxon>Chromadorea</taxon>
        <taxon>Rhabditida</taxon>
        <taxon>Tylenchina</taxon>
        <taxon>Tylenchomorpha</taxon>
        <taxon>Sphaerularioidea</taxon>
        <taxon>Anguinidae</taxon>
        <taxon>Anguininae</taxon>
        <taxon>Ditylenchus</taxon>
    </lineage>
</organism>
<feature type="region of interest" description="Disordered" evidence="10">
    <location>
        <begin position="822"/>
        <end position="876"/>
    </location>
</feature>
<evidence type="ECO:0000256" key="8">
    <source>
        <dbReference type="ARBA" id="ARBA00047781"/>
    </source>
</evidence>
<feature type="compositionally biased region" description="Basic and acidic residues" evidence="10">
    <location>
        <begin position="861"/>
        <end position="876"/>
    </location>
</feature>
<dbReference type="GO" id="GO:0019856">
    <property type="term" value="P:pyrimidine nucleobase biosynthetic process"/>
    <property type="evidence" value="ECO:0007669"/>
    <property type="project" value="TreeGrafter"/>
</dbReference>
<evidence type="ECO:0000256" key="2">
    <source>
        <dbReference type="ARBA" id="ARBA00007533"/>
    </source>
</evidence>
<dbReference type="PANTHER" id="PTHR11550">
    <property type="entry name" value="CTP SYNTHASE"/>
    <property type="match status" value="1"/>
</dbReference>
<evidence type="ECO:0000256" key="7">
    <source>
        <dbReference type="ARBA" id="ARBA00022975"/>
    </source>
</evidence>
<dbReference type="FunFam" id="3.40.50.300:FF:000207">
    <property type="entry name" value="CTP synthase"/>
    <property type="match status" value="1"/>
</dbReference>
<feature type="compositionally biased region" description="Basic residues" evidence="10">
    <location>
        <begin position="841"/>
        <end position="859"/>
    </location>
</feature>
<dbReference type="Gene3D" id="3.40.50.880">
    <property type="match status" value="1"/>
</dbReference>
<keyword evidence="3 9" id="KW-0436">Ligase</keyword>
<dbReference type="InterPro" id="IPR027417">
    <property type="entry name" value="P-loop_NTPase"/>
</dbReference>
<dbReference type="GO" id="GO:0003883">
    <property type="term" value="F:CTP synthase activity"/>
    <property type="evidence" value="ECO:0007669"/>
    <property type="project" value="UniProtKB-UniRule"/>
</dbReference>
<dbReference type="GO" id="GO:0005737">
    <property type="term" value="C:cytoplasm"/>
    <property type="evidence" value="ECO:0007669"/>
    <property type="project" value="TreeGrafter"/>
</dbReference>
<dbReference type="InterPro" id="IPR017456">
    <property type="entry name" value="CTP_synthase_N"/>
</dbReference>
<feature type="domain" description="CTP synthase N-terminal" evidence="12">
    <location>
        <begin position="17"/>
        <end position="288"/>
    </location>
</feature>
<dbReference type="PROSITE" id="PS51273">
    <property type="entry name" value="GATASE_TYPE_1"/>
    <property type="match status" value="1"/>
</dbReference>
<keyword evidence="14" id="KW-1185">Reference proteome</keyword>
<dbReference type="EMBL" id="JAKKPZ010000071">
    <property type="protein sequence ID" value="KAI1704169.1"/>
    <property type="molecule type" value="Genomic_DNA"/>
</dbReference>
<dbReference type="InterPro" id="IPR017926">
    <property type="entry name" value="GATASE"/>
</dbReference>
<evidence type="ECO:0000256" key="9">
    <source>
        <dbReference type="RuleBase" id="RU810713"/>
    </source>
</evidence>
<keyword evidence="6 9" id="KW-0315">Glutamine amidotransferase</keyword>
<protein>
    <recommendedName>
        <fullName evidence="9">CTP synthase</fullName>
        <ecNumber evidence="9">6.3.4.2</ecNumber>
    </recommendedName>
    <alternativeName>
        <fullName evidence="9">UTP--ammonia ligase</fullName>
    </alternativeName>
</protein>
<evidence type="ECO:0000313" key="14">
    <source>
        <dbReference type="Proteomes" id="UP001201812"/>
    </source>
</evidence>
<dbReference type="GO" id="GO:0044210">
    <property type="term" value="P:'de novo' CTP biosynthetic process"/>
    <property type="evidence" value="ECO:0007669"/>
    <property type="project" value="UniProtKB-UniRule"/>
</dbReference>
<dbReference type="Pfam" id="PF00117">
    <property type="entry name" value="GATase"/>
    <property type="match status" value="1"/>
</dbReference>
<feature type="region of interest" description="Disordered" evidence="10">
    <location>
        <begin position="668"/>
        <end position="722"/>
    </location>
</feature>
<gene>
    <name evidence="13" type="ORF">DdX_14409</name>
</gene>
<proteinExistence type="inferred from homology"/>
<evidence type="ECO:0000313" key="13">
    <source>
        <dbReference type="EMBL" id="KAI1704169.1"/>
    </source>
</evidence>
<evidence type="ECO:0000259" key="12">
    <source>
        <dbReference type="Pfam" id="PF06418"/>
    </source>
</evidence>
<dbReference type="InterPro" id="IPR033828">
    <property type="entry name" value="GATase1_CTP_Synthase"/>
</dbReference>
<dbReference type="EC" id="6.3.4.2" evidence="9"/>
<keyword evidence="5 9" id="KW-0067">ATP-binding</keyword>
<comment type="function">
    <text evidence="9">Catalyzes the ATP-dependent amination of UTP to CTP with either L-glutamine or ammonia as the source of nitrogen.</text>
</comment>
<evidence type="ECO:0000256" key="4">
    <source>
        <dbReference type="ARBA" id="ARBA00022741"/>
    </source>
</evidence>
<evidence type="ECO:0000256" key="10">
    <source>
        <dbReference type="SAM" id="MobiDB-lite"/>
    </source>
</evidence>
<dbReference type="PANTHER" id="PTHR11550:SF0">
    <property type="entry name" value="CTP SYNTHASE-RELATED"/>
    <property type="match status" value="1"/>
</dbReference>
<accession>A0AAD4MUL7</accession>
<evidence type="ECO:0000259" key="11">
    <source>
        <dbReference type="Pfam" id="PF00117"/>
    </source>
</evidence>
<sequence>MKESTDTPRASSGSSTKIILVTGSVVSGLGKGTTSSSLGVLLRAKGYRVTAIKIDPYINVDAGTFSPYEHGEVFVLDDGGEVDLDLGNYERFLNVRLNRDNNITTGKIYQEVITSERRGDYLGKTVQTVPHITDAIINWVERVAQIPVDGTNLPPDLCIVELGGSVGDFESMPFITAFSQSLWQRRPDPRLMVVHVTLLLRMPATGELKTKPAQDGLRKLREAGLFPDLLMCRSEMKITEEILHKIQGFALLEKSNIIDVHDVSNLYKVPLMLQEQNVFQLIKDHFRLKDVDSERMLHAKPNMVQWARLSEHSEKYTKPVKIALVGKYIRPDGTIFTDAYASVIKALHHASMFAERKLELKGINSEFLEWKTEENKERHQKAWDALGDCAGILIPGGFGDRGIEGKIAACKYARENNVPLLGICLGMQCAAIEFARNVCGIVDANSTEFKENLPEDKQVVIDMPEHNGHTHGMGATMRLGKHTTAFLTRDSILRKLYENKATVEERHRHRYEVNPDIVPKLSEAGLLFVGMGLDVTNNGMDKIRIVKNGHNDTREHLLKKIRELCLRDTATNANGVTPIRMEMVELQGPPFFGLIMAASGQLESYLSGSKIPGPMKLLCGNEEQQSSMPNMGMLPFISILCVALTLVSITHTDIRASDDENLAHANKIRLYKDPGNPNKPTPPRPRTPAKRTTRRKRTTKAKQRTPPRSDRKNERGKGENGIRRFERVTRKYEWADVRVAITRPPSLVSFGGAPKLLFVEALVGAANFATRLAKDAQFIKKLPNMGMLPFISILCVALTLVSITHTDIRASDDENLAHANKIRLYKNPGNPNKPTPPRPRTPAKRTTRRKRTTKAKQRTPPRSDRKNERGKGENGIRRLNALLANTNGLTFALQ</sequence>
<dbReference type="Pfam" id="PF06418">
    <property type="entry name" value="CTP_synth_N"/>
    <property type="match status" value="1"/>
</dbReference>
<evidence type="ECO:0000256" key="3">
    <source>
        <dbReference type="ARBA" id="ARBA00022598"/>
    </source>
</evidence>
<reference evidence="13" key="1">
    <citation type="submission" date="2022-01" db="EMBL/GenBank/DDBJ databases">
        <title>Genome Sequence Resource for Two Populations of Ditylenchus destructor, the Migratory Endoparasitic Phytonematode.</title>
        <authorList>
            <person name="Zhang H."/>
            <person name="Lin R."/>
            <person name="Xie B."/>
        </authorList>
    </citation>
    <scope>NUCLEOTIDE SEQUENCE</scope>
    <source>
        <strain evidence="13">BazhouSP</strain>
    </source>
</reference>
<comment type="catalytic activity">
    <reaction evidence="8 9">
        <text>UTP + L-glutamine + ATP + H2O = CTP + L-glutamate + ADP + phosphate + 2 H(+)</text>
        <dbReference type="Rhea" id="RHEA:26426"/>
        <dbReference type="ChEBI" id="CHEBI:15377"/>
        <dbReference type="ChEBI" id="CHEBI:15378"/>
        <dbReference type="ChEBI" id="CHEBI:29985"/>
        <dbReference type="ChEBI" id="CHEBI:30616"/>
        <dbReference type="ChEBI" id="CHEBI:37563"/>
        <dbReference type="ChEBI" id="CHEBI:43474"/>
        <dbReference type="ChEBI" id="CHEBI:46398"/>
        <dbReference type="ChEBI" id="CHEBI:58359"/>
        <dbReference type="ChEBI" id="CHEBI:456216"/>
        <dbReference type="EC" id="6.3.4.2"/>
    </reaction>
</comment>
<dbReference type="GO" id="GO:0005524">
    <property type="term" value="F:ATP binding"/>
    <property type="evidence" value="ECO:0007669"/>
    <property type="project" value="UniProtKB-KW"/>
</dbReference>
<dbReference type="Proteomes" id="UP001201812">
    <property type="component" value="Unassembled WGS sequence"/>
</dbReference>
<evidence type="ECO:0000256" key="5">
    <source>
        <dbReference type="ARBA" id="ARBA00022840"/>
    </source>
</evidence>
<feature type="domain" description="Glutamine amidotransferase" evidence="11">
    <location>
        <begin position="337"/>
        <end position="520"/>
    </location>
</feature>
<dbReference type="SUPFAM" id="SSF52540">
    <property type="entry name" value="P-loop containing nucleoside triphosphate hydrolases"/>
    <property type="match status" value="1"/>
</dbReference>
<dbReference type="InterPro" id="IPR029062">
    <property type="entry name" value="Class_I_gatase-like"/>
</dbReference>
<dbReference type="CDD" id="cd01746">
    <property type="entry name" value="GATase1_CTP_Synthase"/>
    <property type="match status" value="1"/>
</dbReference>
<dbReference type="Gene3D" id="3.40.50.300">
    <property type="entry name" value="P-loop containing nucleotide triphosphate hydrolases"/>
    <property type="match status" value="1"/>
</dbReference>
<name>A0AAD4MUL7_9BILA</name>
<comment type="caution">
    <text evidence="13">The sequence shown here is derived from an EMBL/GenBank/DDBJ whole genome shotgun (WGS) entry which is preliminary data.</text>
</comment>
<feature type="compositionally biased region" description="Basic and acidic residues" evidence="10">
    <location>
        <begin position="707"/>
        <end position="722"/>
    </location>
</feature>
<comment type="similarity">
    <text evidence="2 9">Belongs to the CTP synthase family.</text>
</comment>
<dbReference type="CDD" id="cd03113">
    <property type="entry name" value="CTPS_N"/>
    <property type="match status" value="1"/>
</dbReference>
<keyword evidence="7 9" id="KW-0665">Pyrimidine biosynthesis</keyword>
<comment type="pathway">
    <text evidence="1 9">Pyrimidine metabolism; CTP biosynthesis via de novo pathway; CTP from UDP: step 2/2.</text>
</comment>
<dbReference type="InterPro" id="IPR004468">
    <property type="entry name" value="CTP_synthase"/>
</dbReference>
<dbReference type="AlphaFoldDB" id="A0AAD4MUL7"/>
<keyword evidence="4 9" id="KW-0547">Nucleotide-binding</keyword>
<evidence type="ECO:0000256" key="1">
    <source>
        <dbReference type="ARBA" id="ARBA00005171"/>
    </source>
</evidence>
<evidence type="ECO:0000256" key="6">
    <source>
        <dbReference type="ARBA" id="ARBA00022962"/>
    </source>
</evidence>
<feature type="compositionally biased region" description="Pro residues" evidence="10">
    <location>
        <begin position="831"/>
        <end position="840"/>
    </location>
</feature>
<dbReference type="SUPFAM" id="SSF52317">
    <property type="entry name" value="Class I glutamine amidotransferase-like"/>
    <property type="match status" value="1"/>
</dbReference>
<dbReference type="NCBIfam" id="NF003792">
    <property type="entry name" value="PRK05380.1"/>
    <property type="match status" value="1"/>
</dbReference>